<dbReference type="PROSITE" id="PS00061">
    <property type="entry name" value="ADH_SHORT"/>
    <property type="match status" value="1"/>
</dbReference>
<evidence type="ECO:0000313" key="2">
    <source>
        <dbReference type="Proteomes" id="UP001497392"/>
    </source>
</evidence>
<dbReference type="InterPro" id="IPR020904">
    <property type="entry name" value="Sc_DH/Rdtase_CS"/>
</dbReference>
<accession>A0ABP1FSJ4</accession>
<sequence length="277" mass="29807">MSRFLGSADGQYKSLKGKRVLITGGSAGIGKATAIGFSDNGAIVTITGRRQARLDAVTSQLKQAYSIVADLMDVSEAKRTIDEAVEKMGGLDILVNCGGVWTEAITGDHMGEQGFTDAFKMHIMTPVQLTEHAMPHLSKNKNGAVINLSSLSAIQVNPDSFAYNVAKAAMDHVTKTQARKYTKLGVRVNSVNPGYVDTEIFDVMVKDTGLTKEQLHEWAKTENELKQVCQPEEIAGPILFLASDAASFISGAHIPVCAASQVQLELEDPTVFHANKK</sequence>
<dbReference type="Gene3D" id="3.40.50.720">
    <property type="entry name" value="NAD(P)-binding Rossmann-like Domain"/>
    <property type="match status" value="1"/>
</dbReference>
<gene>
    <name evidence="1" type="primary">g5324</name>
    <name evidence="1" type="ORF">VP750_LOCUS4554</name>
</gene>
<dbReference type="PANTHER" id="PTHR43975">
    <property type="entry name" value="ZGC:101858"/>
    <property type="match status" value="1"/>
</dbReference>
<dbReference type="EMBL" id="CAXHTA020000007">
    <property type="protein sequence ID" value="CAL5222895.1"/>
    <property type="molecule type" value="Genomic_DNA"/>
</dbReference>
<dbReference type="SUPFAM" id="SSF51735">
    <property type="entry name" value="NAD(P)-binding Rossmann-fold domains"/>
    <property type="match status" value="1"/>
</dbReference>
<dbReference type="InterPro" id="IPR036291">
    <property type="entry name" value="NAD(P)-bd_dom_sf"/>
</dbReference>
<dbReference type="PANTHER" id="PTHR43975:SF2">
    <property type="entry name" value="EG:BACR7A4.14 PROTEIN-RELATED"/>
    <property type="match status" value="1"/>
</dbReference>
<dbReference type="PRINTS" id="PR00080">
    <property type="entry name" value="SDRFAMILY"/>
</dbReference>
<comment type="caution">
    <text evidence="1">The sequence shown here is derived from an EMBL/GenBank/DDBJ whole genome shotgun (WGS) entry which is preliminary data.</text>
</comment>
<reference evidence="1 2" key="1">
    <citation type="submission" date="2024-06" db="EMBL/GenBank/DDBJ databases">
        <authorList>
            <person name="Kraege A."/>
            <person name="Thomma B."/>
        </authorList>
    </citation>
    <scope>NUCLEOTIDE SEQUENCE [LARGE SCALE GENOMIC DNA]</scope>
</reference>
<keyword evidence="2" id="KW-1185">Reference proteome</keyword>
<dbReference type="Proteomes" id="UP001497392">
    <property type="component" value="Unassembled WGS sequence"/>
</dbReference>
<evidence type="ECO:0000313" key="1">
    <source>
        <dbReference type="EMBL" id="CAL5222895.1"/>
    </source>
</evidence>
<dbReference type="InterPro" id="IPR002347">
    <property type="entry name" value="SDR_fam"/>
</dbReference>
<dbReference type="CDD" id="cd05233">
    <property type="entry name" value="SDR_c"/>
    <property type="match status" value="1"/>
</dbReference>
<dbReference type="Pfam" id="PF13561">
    <property type="entry name" value="adh_short_C2"/>
    <property type="match status" value="1"/>
</dbReference>
<protein>
    <submittedName>
        <fullName evidence="1">G5324 protein</fullName>
    </submittedName>
</protein>
<proteinExistence type="predicted"/>
<organism evidence="1 2">
    <name type="scientific">Coccomyxa viridis</name>
    <dbReference type="NCBI Taxonomy" id="1274662"/>
    <lineage>
        <taxon>Eukaryota</taxon>
        <taxon>Viridiplantae</taxon>
        <taxon>Chlorophyta</taxon>
        <taxon>core chlorophytes</taxon>
        <taxon>Trebouxiophyceae</taxon>
        <taxon>Trebouxiophyceae incertae sedis</taxon>
        <taxon>Coccomyxaceae</taxon>
        <taxon>Coccomyxa</taxon>
    </lineage>
</organism>
<name>A0ABP1FSJ4_9CHLO</name>
<dbReference type="PRINTS" id="PR00081">
    <property type="entry name" value="GDHRDH"/>
</dbReference>